<feature type="domain" description="Integrase catalytic" evidence="1">
    <location>
        <begin position="113"/>
        <end position="274"/>
    </location>
</feature>
<dbReference type="GO" id="GO:0003676">
    <property type="term" value="F:nucleic acid binding"/>
    <property type="evidence" value="ECO:0007669"/>
    <property type="project" value="InterPro"/>
</dbReference>
<name>A0A2T5HWZ8_9PROT</name>
<gene>
    <name evidence="2" type="ORF">C8R21_1801</name>
</gene>
<dbReference type="NCBIfam" id="NF033516">
    <property type="entry name" value="transpos_IS3"/>
    <property type="match status" value="1"/>
</dbReference>
<dbReference type="AlphaFoldDB" id="A0A2T5HWZ8"/>
<dbReference type="InterPro" id="IPR036397">
    <property type="entry name" value="RNaseH_sf"/>
</dbReference>
<dbReference type="EMBL" id="QAOK01000080">
    <property type="protein sequence ID" value="PTQ76109.1"/>
    <property type="molecule type" value="Genomic_DNA"/>
</dbReference>
<accession>A0A2T5HWZ8</accession>
<dbReference type="Pfam" id="PF13276">
    <property type="entry name" value="HTH_21"/>
    <property type="match status" value="1"/>
</dbReference>
<evidence type="ECO:0000259" key="1">
    <source>
        <dbReference type="PROSITE" id="PS50994"/>
    </source>
</evidence>
<dbReference type="SUPFAM" id="SSF53098">
    <property type="entry name" value="Ribonuclease H-like"/>
    <property type="match status" value="1"/>
</dbReference>
<dbReference type="InterPro" id="IPR048020">
    <property type="entry name" value="Transpos_IS3"/>
</dbReference>
<dbReference type="PANTHER" id="PTHR47515:SF1">
    <property type="entry name" value="BLR2054 PROTEIN"/>
    <property type="match status" value="1"/>
</dbReference>
<dbReference type="GO" id="GO:0015074">
    <property type="term" value="P:DNA integration"/>
    <property type="evidence" value="ECO:0007669"/>
    <property type="project" value="InterPro"/>
</dbReference>
<dbReference type="Pfam" id="PF13683">
    <property type="entry name" value="rve_3"/>
    <property type="match status" value="1"/>
</dbReference>
<feature type="non-terminal residue" evidence="2">
    <location>
        <position position="278"/>
    </location>
</feature>
<organism evidence="2 3">
    <name type="scientific">Nitrosospira multiformis</name>
    <dbReference type="NCBI Taxonomy" id="1231"/>
    <lineage>
        <taxon>Bacteria</taxon>
        <taxon>Pseudomonadati</taxon>
        <taxon>Pseudomonadota</taxon>
        <taxon>Betaproteobacteria</taxon>
        <taxon>Nitrosomonadales</taxon>
        <taxon>Nitrosomonadaceae</taxon>
        <taxon>Nitrosospira</taxon>
    </lineage>
</organism>
<reference evidence="2 3" key="1">
    <citation type="submission" date="2018-04" db="EMBL/GenBank/DDBJ databases">
        <title>Active sludge and wastewater microbial communities from Klosterneuburg, Austria.</title>
        <authorList>
            <person name="Wagner M."/>
        </authorList>
    </citation>
    <scope>NUCLEOTIDE SEQUENCE [LARGE SCALE GENOMIC DNA]</scope>
    <source>
        <strain evidence="2 3">Nl12</strain>
    </source>
</reference>
<sequence>MARPALKREVVDYIVSHYDLNMRRACRLMKQSRSVQYYRSIKDPKQALRRRMREIAKTRVRYGYRRIHVLLKREGWQLGKNQMYRLYSEEQLQLRSKLPRRRKMVVTRQAKIKPTKPNEAWSMDFVADQLANGMKFRTLTIVDVFSKEALAIEVGQRLRSEHVVATLNRLAAHRGPPHYLFVDNGAEFSGQLLDLWAYHHKARIDFSRPGKPTDNCHIETFNGSFRDECLNLHWFETLEEAKAIIEDWRRDYNESRPHSTLNDLSPAEFVRRAGLPSP</sequence>
<dbReference type="InterPro" id="IPR012337">
    <property type="entry name" value="RNaseH-like_sf"/>
</dbReference>
<dbReference type="PANTHER" id="PTHR47515">
    <property type="entry name" value="LOW CALCIUM RESPONSE LOCUS PROTEIN T"/>
    <property type="match status" value="1"/>
</dbReference>
<evidence type="ECO:0000313" key="2">
    <source>
        <dbReference type="EMBL" id="PTQ76109.1"/>
    </source>
</evidence>
<dbReference type="InterPro" id="IPR001584">
    <property type="entry name" value="Integrase_cat-core"/>
</dbReference>
<comment type="caution">
    <text evidence="2">The sequence shown here is derived from an EMBL/GenBank/DDBJ whole genome shotgun (WGS) entry which is preliminary data.</text>
</comment>
<dbReference type="PROSITE" id="PS50994">
    <property type="entry name" value="INTEGRASE"/>
    <property type="match status" value="1"/>
</dbReference>
<dbReference type="Proteomes" id="UP000244152">
    <property type="component" value="Unassembled WGS sequence"/>
</dbReference>
<proteinExistence type="predicted"/>
<evidence type="ECO:0000313" key="3">
    <source>
        <dbReference type="Proteomes" id="UP000244152"/>
    </source>
</evidence>
<protein>
    <submittedName>
        <fullName evidence="2">Putative transposase</fullName>
    </submittedName>
</protein>
<dbReference type="Gene3D" id="3.30.420.10">
    <property type="entry name" value="Ribonuclease H-like superfamily/Ribonuclease H"/>
    <property type="match status" value="1"/>
</dbReference>
<dbReference type="InterPro" id="IPR025948">
    <property type="entry name" value="HTH-like_dom"/>
</dbReference>